<keyword evidence="1" id="KW-0472">Membrane</keyword>
<dbReference type="InterPro" id="IPR054331">
    <property type="entry name" value="LiaF_TM"/>
</dbReference>
<name>A0A1H7XE49_9BACT</name>
<keyword evidence="1" id="KW-1133">Transmembrane helix</keyword>
<feature type="transmembrane region" description="Helical" evidence="1">
    <location>
        <begin position="81"/>
        <end position="100"/>
    </location>
</feature>
<dbReference type="Proteomes" id="UP000198744">
    <property type="component" value="Unassembled WGS sequence"/>
</dbReference>
<feature type="domain" description="LiaF transmembrane" evidence="2">
    <location>
        <begin position="10"/>
        <end position="99"/>
    </location>
</feature>
<evidence type="ECO:0000313" key="4">
    <source>
        <dbReference type="Proteomes" id="UP000198744"/>
    </source>
</evidence>
<organism evidence="3 4">
    <name type="scientific">Syntrophus gentianae</name>
    <dbReference type="NCBI Taxonomy" id="43775"/>
    <lineage>
        <taxon>Bacteria</taxon>
        <taxon>Pseudomonadati</taxon>
        <taxon>Thermodesulfobacteriota</taxon>
        <taxon>Syntrophia</taxon>
        <taxon>Syntrophales</taxon>
        <taxon>Syntrophaceae</taxon>
        <taxon>Syntrophus</taxon>
    </lineage>
</organism>
<dbReference type="AlphaFoldDB" id="A0A1H7XE49"/>
<dbReference type="STRING" id="43775.SAMN04489760_11061"/>
<dbReference type="RefSeq" id="WP_093883290.1">
    <property type="nucleotide sequence ID" value="NZ_FOBS01000010.1"/>
</dbReference>
<proteinExistence type="predicted"/>
<protein>
    <recommendedName>
        <fullName evidence="2">LiaF transmembrane domain-containing protein</fullName>
    </recommendedName>
</protein>
<feature type="transmembrane region" description="Helical" evidence="1">
    <location>
        <begin position="54"/>
        <end position="69"/>
    </location>
</feature>
<reference evidence="3 4" key="1">
    <citation type="submission" date="2016-10" db="EMBL/GenBank/DDBJ databases">
        <authorList>
            <person name="de Groot N.N."/>
        </authorList>
    </citation>
    <scope>NUCLEOTIDE SEQUENCE [LARGE SCALE GENOMIC DNA]</scope>
    <source>
        <strain evidence="3 4">DSM 8423</strain>
    </source>
</reference>
<dbReference type="Pfam" id="PF22570">
    <property type="entry name" value="LiaF-TM"/>
    <property type="match status" value="1"/>
</dbReference>
<evidence type="ECO:0000256" key="1">
    <source>
        <dbReference type="SAM" id="Phobius"/>
    </source>
</evidence>
<accession>A0A1H7XE49</accession>
<gene>
    <name evidence="3" type="ORF">SAMN04489760_11061</name>
</gene>
<keyword evidence="4" id="KW-1185">Reference proteome</keyword>
<dbReference type="EMBL" id="FOBS01000010">
    <property type="protein sequence ID" value="SEM31904.1"/>
    <property type="molecule type" value="Genomic_DNA"/>
</dbReference>
<dbReference type="OrthoDB" id="9957811at2"/>
<evidence type="ECO:0000259" key="2">
    <source>
        <dbReference type="Pfam" id="PF22570"/>
    </source>
</evidence>
<evidence type="ECO:0000313" key="3">
    <source>
        <dbReference type="EMBL" id="SEM31904.1"/>
    </source>
</evidence>
<sequence>MKEKRSILTGGLVLATLGILLFLQRTTAFGFDRSWPIFLIAIGGGMLMQRARDLGGWIVGGVGIGFLLLRNGHLSLGQLSVYALPVILVLAGAAIIWKSFR</sequence>
<keyword evidence="1" id="KW-0812">Transmembrane</keyword>